<dbReference type="VEuPathDB" id="FungiDB:PV07_02675"/>
<dbReference type="Pfam" id="PF14441">
    <property type="entry name" value="OTT_1508_deam"/>
    <property type="match status" value="1"/>
</dbReference>
<feature type="compositionally biased region" description="Polar residues" evidence="1">
    <location>
        <begin position="509"/>
        <end position="519"/>
    </location>
</feature>
<feature type="compositionally biased region" description="Low complexity" evidence="1">
    <location>
        <begin position="468"/>
        <end position="488"/>
    </location>
</feature>
<feature type="compositionally biased region" description="Low complexity" evidence="1">
    <location>
        <begin position="496"/>
        <end position="508"/>
    </location>
</feature>
<dbReference type="OrthoDB" id="4851849at2759"/>
<keyword evidence="3" id="KW-1185">Reference proteome</keyword>
<dbReference type="GeneID" id="27341869"/>
<proteinExistence type="predicted"/>
<evidence type="ECO:0000313" key="2">
    <source>
        <dbReference type="EMBL" id="KIW30990.1"/>
    </source>
</evidence>
<feature type="region of interest" description="Disordered" evidence="1">
    <location>
        <begin position="458"/>
        <end position="557"/>
    </location>
</feature>
<dbReference type="Proteomes" id="UP000054466">
    <property type="component" value="Unassembled WGS sequence"/>
</dbReference>
<feature type="compositionally biased region" description="Low complexity" evidence="1">
    <location>
        <begin position="540"/>
        <end position="553"/>
    </location>
</feature>
<feature type="compositionally biased region" description="Polar residues" evidence="1">
    <location>
        <begin position="53"/>
        <end position="63"/>
    </location>
</feature>
<protein>
    <submittedName>
        <fullName evidence="2">Uncharacterized protein</fullName>
    </submittedName>
</protein>
<gene>
    <name evidence="2" type="ORF">PV07_02675</name>
</gene>
<sequence length="644" mass="70466">MSVVRAIQTAKPGDSIWQDVPEDAFRRRVIALSVATKGVPGDSKHSGSRSSSTQNLPPSTESRLLSFRTEQRLADDIAFILAAHEGSESVTAVCVEEIPEPPGLTIRVGANEGLQGKAKTTLQQICESLMSCAKGDMKLEECGSTLSKLVLSFSQERILSRMRLFLGELPSSSISSRRESTSSSRSGAEKTLRRMQAAACTPAANDLVRKLSELRRVFEDVLGSGDSSRGWELQEVVKESFAITTSEGQVPFRVNLENAGLNAQEWLNNKYITQIDKLGAYHRIPQTLTREARRRKTRHLFSNIKPAFIDPYEPRMSSISLTGTKVPCYVHAEIQLIVHYLLSTTPILPRVIGTSKEACFLCHLFIKRLGSFVITATHGRLYDQWTIPDLAEYLPGQVIALRTVIRRMNRDCSLLGRKKQPRRGHHHLTSRQNLYEMPTFSPLSTLLSARFDTQSSLLPAADENSEGIESSSARRSRTSAASAIPISSNEGSPPQSDGGTTTTTDSWWNSSLKTETRTLGGSGTATKPEHHDVVLGGGHSESTVTSSTLTSNSRIPTGVSPDRPYLINLPDLEVMVEVQPPCNGTISFSTGGQIDKSTASHLVKLEDLSAGDEVGFQRSENETSVVLRLQQGGGDLCCITLEWT</sequence>
<evidence type="ECO:0000313" key="3">
    <source>
        <dbReference type="Proteomes" id="UP000054466"/>
    </source>
</evidence>
<dbReference type="EMBL" id="KN847041">
    <property type="protein sequence ID" value="KIW30990.1"/>
    <property type="molecule type" value="Genomic_DNA"/>
</dbReference>
<evidence type="ECO:0000256" key="1">
    <source>
        <dbReference type="SAM" id="MobiDB-lite"/>
    </source>
</evidence>
<dbReference type="InterPro" id="IPR027796">
    <property type="entry name" value="OTT_1508_deam-like"/>
</dbReference>
<organism evidence="2 3">
    <name type="scientific">Cladophialophora immunda</name>
    <dbReference type="NCBI Taxonomy" id="569365"/>
    <lineage>
        <taxon>Eukaryota</taxon>
        <taxon>Fungi</taxon>
        <taxon>Dikarya</taxon>
        <taxon>Ascomycota</taxon>
        <taxon>Pezizomycotina</taxon>
        <taxon>Eurotiomycetes</taxon>
        <taxon>Chaetothyriomycetidae</taxon>
        <taxon>Chaetothyriales</taxon>
        <taxon>Herpotrichiellaceae</taxon>
        <taxon>Cladophialophora</taxon>
    </lineage>
</organism>
<dbReference type="AlphaFoldDB" id="A0A0D2CLT8"/>
<dbReference type="RefSeq" id="XP_016251206.1">
    <property type="nucleotide sequence ID" value="XM_016389304.1"/>
</dbReference>
<name>A0A0D2CLT8_9EURO</name>
<dbReference type="STRING" id="569365.A0A0D2CLT8"/>
<accession>A0A0D2CLT8</accession>
<reference evidence="2 3" key="1">
    <citation type="submission" date="2015-01" db="EMBL/GenBank/DDBJ databases">
        <title>The Genome Sequence of Cladophialophora immunda CBS83496.</title>
        <authorList>
            <consortium name="The Broad Institute Genomics Platform"/>
            <person name="Cuomo C."/>
            <person name="de Hoog S."/>
            <person name="Gorbushina A."/>
            <person name="Stielow B."/>
            <person name="Teixiera M."/>
            <person name="Abouelleil A."/>
            <person name="Chapman S.B."/>
            <person name="Priest M."/>
            <person name="Young S.K."/>
            <person name="Wortman J."/>
            <person name="Nusbaum C."/>
            <person name="Birren B."/>
        </authorList>
    </citation>
    <scope>NUCLEOTIDE SEQUENCE [LARGE SCALE GENOMIC DNA]</scope>
    <source>
        <strain evidence="2 3">CBS 83496</strain>
    </source>
</reference>
<dbReference type="HOGENOM" id="CLU_029464_0_0_1"/>
<feature type="region of interest" description="Disordered" evidence="1">
    <location>
        <begin position="37"/>
        <end position="63"/>
    </location>
</feature>